<feature type="transmembrane region" description="Helical" evidence="8">
    <location>
        <begin position="90"/>
        <end position="112"/>
    </location>
</feature>
<evidence type="ECO:0000256" key="1">
    <source>
        <dbReference type="ARBA" id="ARBA00004651"/>
    </source>
</evidence>
<dbReference type="Gene3D" id="1.20.1720.10">
    <property type="entry name" value="Multidrug resistance protein D"/>
    <property type="match status" value="1"/>
</dbReference>
<dbReference type="PANTHER" id="PTHR23501:SF197">
    <property type="entry name" value="COMD"/>
    <property type="match status" value="1"/>
</dbReference>
<comment type="subcellular location">
    <subcellularLocation>
        <location evidence="1">Cell membrane</location>
        <topology evidence="1">Multi-pass membrane protein</topology>
    </subcellularLocation>
</comment>
<feature type="transmembrane region" description="Helical" evidence="8">
    <location>
        <begin position="307"/>
        <end position="324"/>
    </location>
</feature>
<feature type="transmembrane region" description="Helical" evidence="8">
    <location>
        <begin position="124"/>
        <end position="143"/>
    </location>
</feature>
<evidence type="ECO:0000259" key="9">
    <source>
        <dbReference type="PROSITE" id="PS50850"/>
    </source>
</evidence>
<feature type="transmembrane region" description="Helical" evidence="8">
    <location>
        <begin position="345"/>
        <end position="367"/>
    </location>
</feature>
<feature type="transmembrane region" description="Helical" evidence="8">
    <location>
        <begin position="411"/>
        <end position="428"/>
    </location>
</feature>
<gene>
    <name evidence="10" type="ORF">ALP97_100046</name>
</gene>
<feature type="transmembrane region" description="Helical" evidence="8">
    <location>
        <begin position="155"/>
        <end position="174"/>
    </location>
</feature>
<dbReference type="GO" id="GO:0005886">
    <property type="term" value="C:plasma membrane"/>
    <property type="evidence" value="ECO:0007669"/>
    <property type="project" value="UniProtKB-SubCell"/>
</dbReference>
<dbReference type="EMBL" id="RBRL01000346">
    <property type="protein sequence ID" value="RMQ84602.1"/>
    <property type="molecule type" value="Genomic_DNA"/>
</dbReference>
<reference evidence="10 11" key="1">
    <citation type="submission" date="2018-08" db="EMBL/GenBank/DDBJ databases">
        <title>Recombination of ecologically and evolutionarily significant loci maintains genetic cohesion in the Pseudomonas syringae species complex.</title>
        <authorList>
            <person name="Dillon M."/>
            <person name="Thakur S."/>
            <person name="Almeida R.N.D."/>
            <person name="Weir B.S."/>
            <person name="Guttman D.S."/>
        </authorList>
    </citation>
    <scope>NUCLEOTIDE SEQUENCE [LARGE SCALE GENOMIC DNA]</scope>
    <source>
        <strain evidence="10 11">ICMP 11288</strain>
    </source>
</reference>
<feature type="transmembrane region" description="Helical" evidence="8">
    <location>
        <begin position="546"/>
        <end position="566"/>
    </location>
</feature>
<dbReference type="Gene3D" id="1.20.1250.20">
    <property type="entry name" value="MFS general substrate transporter like domains"/>
    <property type="match status" value="1"/>
</dbReference>
<feature type="transmembrane region" description="Helical" evidence="8">
    <location>
        <begin position="434"/>
        <end position="456"/>
    </location>
</feature>
<feature type="transmembrane region" description="Helical" evidence="8">
    <location>
        <begin position="379"/>
        <end position="399"/>
    </location>
</feature>
<dbReference type="PANTHER" id="PTHR23501">
    <property type="entry name" value="MAJOR FACILITATOR SUPERFAMILY"/>
    <property type="match status" value="1"/>
</dbReference>
<evidence type="ECO:0000256" key="4">
    <source>
        <dbReference type="ARBA" id="ARBA00022692"/>
    </source>
</evidence>
<accession>A0A3M4Q2F8</accession>
<evidence type="ECO:0000256" key="6">
    <source>
        <dbReference type="ARBA" id="ARBA00023136"/>
    </source>
</evidence>
<feature type="transmembrane region" description="Helical" evidence="8">
    <location>
        <begin position="241"/>
        <end position="259"/>
    </location>
</feature>
<feature type="region of interest" description="Disordered" evidence="7">
    <location>
        <begin position="1"/>
        <end position="32"/>
    </location>
</feature>
<comment type="caution">
    <text evidence="10">The sequence shown here is derived from an EMBL/GenBank/DDBJ whole genome shotgun (WGS) entry which is preliminary data.</text>
</comment>
<dbReference type="CDD" id="cd17502">
    <property type="entry name" value="MFS_Azr1_MDR_like"/>
    <property type="match status" value="1"/>
</dbReference>
<name>A0A3M4Q2F8_9PSED</name>
<dbReference type="InterPro" id="IPR011701">
    <property type="entry name" value="MFS"/>
</dbReference>
<keyword evidence="4 8" id="KW-0812">Transmembrane</keyword>
<dbReference type="PRINTS" id="PR01036">
    <property type="entry name" value="TCRTETB"/>
</dbReference>
<feature type="transmembrane region" description="Helical" evidence="8">
    <location>
        <begin position="180"/>
        <end position="201"/>
    </location>
</feature>
<dbReference type="InterPro" id="IPR036259">
    <property type="entry name" value="MFS_trans_sf"/>
</dbReference>
<dbReference type="AlphaFoldDB" id="A0A3M4Q2F8"/>
<evidence type="ECO:0000256" key="8">
    <source>
        <dbReference type="SAM" id="Phobius"/>
    </source>
</evidence>
<feature type="compositionally biased region" description="Low complexity" evidence="7">
    <location>
        <begin position="8"/>
        <end position="22"/>
    </location>
</feature>
<dbReference type="FunFam" id="1.20.1720.10:FF:000004">
    <property type="entry name" value="EmrB/QacA family drug resistance transporter"/>
    <property type="match status" value="1"/>
</dbReference>
<protein>
    <recommendedName>
        <fullName evidence="9">Major facilitator superfamily (MFS) profile domain-containing protein</fullName>
    </recommendedName>
</protein>
<keyword evidence="2" id="KW-0813">Transport</keyword>
<dbReference type="InterPro" id="IPR004638">
    <property type="entry name" value="EmrB-like"/>
</dbReference>
<dbReference type="PROSITE" id="PS50850">
    <property type="entry name" value="MFS"/>
    <property type="match status" value="1"/>
</dbReference>
<dbReference type="SUPFAM" id="SSF103473">
    <property type="entry name" value="MFS general substrate transporter"/>
    <property type="match status" value="1"/>
</dbReference>
<keyword evidence="3" id="KW-1003">Cell membrane</keyword>
<dbReference type="Proteomes" id="UP000277179">
    <property type="component" value="Unassembled WGS sequence"/>
</dbReference>
<feature type="transmembrane region" description="Helical" evidence="8">
    <location>
        <begin position="213"/>
        <end position="235"/>
    </location>
</feature>
<keyword evidence="5 8" id="KW-1133">Transmembrane helix</keyword>
<keyword evidence="6 8" id="KW-0472">Membrane</keyword>
<sequence>MSSRKPTASASALRRASWSISSTHRRGARPSQKITSGFLTKLSSSLLSYPAFPQALPCLRALLEGSAVTRLNQPAQPAQPTQPAPAVRSVLAALMLAIFLGALDQTIVAVSMPAISAQFHDVNLLAWVISGYMVAMTVAVPIYGKLGDLYGRRPMMLIGMGVFTLASLFCGMAQSMEQLVLARILQGIGAGGMISVSQAIIGDIIPPRERGRYQGYFSSMYAVASVAGPVLGGYMTEYLSWRWVFLINLPLGAGAWYVAHRTLVGLPVPQRKPIIDYLGTVLMIIGLTALLLGITEIGQGHHWRDEQVLGLLACALVALTAFVWHERRAREPLLPMHLFANRSAVLCWCTIFFTSFQAISLTVLMPLRYQTVTGSGADSAALHLLPLAMGLPMGAYFAGRMTSVTGRYKPMILTGACLSPLAILGMAYSAPQAVALTAVFMLLCGIAAGMQFPTSLVGTQNSVEQRDIGVATSTTNLFRSLGGAVGVACMSALLLALLQDSSFAHLASGALGAEGSSGNVLLDGLNAAPGPAQDALRGELAVTFRHLLMVSAAVSLLGLAAAIAMPNRVLRGREDKAK</sequence>
<dbReference type="NCBIfam" id="TIGR00711">
    <property type="entry name" value="efflux_EmrB"/>
    <property type="match status" value="1"/>
</dbReference>
<dbReference type="Pfam" id="PF07690">
    <property type="entry name" value="MFS_1"/>
    <property type="match status" value="1"/>
</dbReference>
<evidence type="ECO:0000256" key="5">
    <source>
        <dbReference type="ARBA" id="ARBA00022989"/>
    </source>
</evidence>
<feature type="transmembrane region" description="Helical" evidence="8">
    <location>
        <begin position="274"/>
        <end position="295"/>
    </location>
</feature>
<feature type="domain" description="Major facilitator superfamily (MFS) profile" evidence="9">
    <location>
        <begin position="90"/>
        <end position="570"/>
    </location>
</feature>
<proteinExistence type="predicted"/>
<feature type="transmembrane region" description="Helical" evidence="8">
    <location>
        <begin position="477"/>
        <end position="498"/>
    </location>
</feature>
<organism evidence="10 11">
    <name type="scientific">Pseudomonas salomonii</name>
    <dbReference type="NCBI Taxonomy" id="191391"/>
    <lineage>
        <taxon>Bacteria</taxon>
        <taxon>Pseudomonadati</taxon>
        <taxon>Pseudomonadota</taxon>
        <taxon>Gammaproteobacteria</taxon>
        <taxon>Pseudomonadales</taxon>
        <taxon>Pseudomonadaceae</taxon>
        <taxon>Pseudomonas</taxon>
    </lineage>
</organism>
<evidence type="ECO:0000256" key="7">
    <source>
        <dbReference type="SAM" id="MobiDB-lite"/>
    </source>
</evidence>
<dbReference type="GO" id="GO:0022857">
    <property type="term" value="F:transmembrane transporter activity"/>
    <property type="evidence" value="ECO:0007669"/>
    <property type="project" value="InterPro"/>
</dbReference>
<dbReference type="InterPro" id="IPR020846">
    <property type="entry name" value="MFS_dom"/>
</dbReference>
<evidence type="ECO:0000313" key="10">
    <source>
        <dbReference type="EMBL" id="RMQ84602.1"/>
    </source>
</evidence>
<evidence type="ECO:0000256" key="3">
    <source>
        <dbReference type="ARBA" id="ARBA00022475"/>
    </source>
</evidence>
<evidence type="ECO:0000313" key="11">
    <source>
        <dbReference type="Proteomes" id="UP000277179"/>
    </source>
</evidence>
<evidence type="ECO:0000256" key="2">
    <source>
        <dbReference type="ARBA" id="ARBA00022448"/>
    </source>
</evidence>